<sequence length="122" mass="13763">MENKFATCLNCMDGRTQLPVINWIKDSYPVEYVDMITEPGIVGLLSAEKYDTGFLKKLNISTNQHGSRHIFVVGHHDCAGNPVSEELHKKQVLISVAVLKRLLPSLEVIGLWVDEKFEVNKL</sequence>
<accession>A0A8T8KC66</accession>
<dbReference type="GO" id="GO:0004089">
    <property type="term" value="F:carbonate dehydratase activity"/>
    <property type="evidence" value="ECO:0007669"/>
    <property type="project" value="InterPro"/>
</dbReference>
<evidence type="ECO:0000313" key="2">
    <source>
        <dbReference type="Proteomes" id="UP000681041"/>
    </source>
</evidence>
<protein>
    <recommendedName>
        <fullName evidence="3">Carbonic anhydrase</fullName>
    </recommendedName>
</protein>
<proteinExistence type="predicted"/>
<name>A0A8T8KC66_9EURY</name>
<dbReference type="Pfam" id="PF20393">
    <property type="entry name" value="Pro_CA_2"/>
    <property type="match status" value="1"/>
</dbReference>
<evidence type="ECO:0008006" key="3">
    <source>
        <dbReference type="Google" id="ProtNLM"/>
    </source>
</evidence>
<dbReference type="EMBL" id="CP058560">
    <property type="protein sequence ID" value="QUH22961.1"/>
    <property type="molecule type" value="Genomic_DNA"/>
</dbReference>
<organism evidence="1 2">
    <name type="scientific">Methanobacterium alkalithermotolerans</name>
    <dbReference type="NCBI Taxonomy" id="2731220"/>
    <lineage>
        <taxon>Archaea</taxon>
        <taxon>Methanobacteriati</taxon>
        <taxon>Methanobacteriota</taxon>
        <taxon>Methanomada group</taxon>
        <taxon>Methanobacteria</taxon>
        <taxon>Methanobacteriales</taxon>
        <taxon>Methanobacteriaceae</taxon>
        <taxon>Methanobacterium</taxon>
    </lineage>
</organism>
<dbReference type="OrthoDB" id="9675at2157"/>
<keyword evidence="2" id="KW-1185">Reference proteome</keyword>
<dbReference type="Proteomes" id="UP000681041">
    <property type="component" value="Chromosome"/>
</dbReference>
<reference evidence="1" key="1">
    <citation type="submission" date="2020-07" db="EMBL/GenBank/DDBJ databases">
        <title>Methanobacterium. sp. MethCan genome.</title>
        <authorList>
            <person name="Postec A."/>
            <person name="Quemeneur M."/>
        </authorList>
    </citation>
    <scope>NUCLEOTIDE SEQUENCE</scope>
    <source>
        <strain evidence="1">MethCAN</strain>
    </source>
</reference>
<dbReference type="AlphaFoldDB" id="A0A8T8KC66"/>
<dbReference type="RefSeq" id="WP_211533907.1">
    <property type="nucleotide sequence ID" value="NZ_CP058560.1"/>
</dbReference>
<dbReference type="GeneID" id="64819864"/>
<dbReference type="InterPro" id="IPR036874">
    <property type="entry name" value="Carbonic_anhydrase_sf"/>
</dbReference>
<dbReference type="InterPro" id="IPR046871">
    <property type="entry name" value="Pro_CA_2"/>
</dbReference>
<dbReference type="KEGG" id="meme:HYG87_03825"/>
<gene>
    <name evidence="1" type="ORF">HYG87_03825</name>
</gene>
<evidence type="ECO:0000313" key="1">
    <source>
        <dbReference type="EMBL" id="QUH22961.1"/>
    </source>
</evidence>
<dbReference type="GO" id="GO:0008270">
    <property type="term" value="F:zinc ion binding"/>
    <property type="evidence" value="ECO:0007669"/>
    <property type="project" value="InterPro"/>
</dbReference>
<dbReference type="SUPFAM" id="SSF53056">
    <property type="entry name" value="beta-carbonic anhydrase, cab"/>
    <property type="match status" value="1"/>
</dbReference>